<proteinExistence type="predicted"/>
<keyword evidence="1" id="KW-0472">Membrane</keyword>
<dbReference type="PANTHER" id="PTHR33374">
    <property type="entry name" value="ARABINOGALACTAN PROTEIN 20"/>
    <property type="match status" value="1"/>
</dbReference>
<dbReference type="EMBL" id="KQ995746">
    <property type="protein sequence ID" value="KZV45930.1"/>
    <property type="molecule type" value="Genomic_DNA"/>
</dbReference>
<feature type="transmembrane region" description="Helical" evidence="1">
    <location>
        <begin position="48"/>
        <end position="64"/>
    </location>
</feature>
<evidence type="ECO:0000313" key="2">
    <source>
        <dbReference type="EMBL" id="KZV45930.1"/>
    </source>
</evidence>
<evidence type="ECO:0000313" key="3">
    <source>
        <dbReference type="Proteomes" id="UP000250235"/>
    </source>
</evidence>
<reference evidence="2 3" key="1">
    <citation type="journal article" date="2015" name="Proc. Natl. Acad. Sci. U.S.A.">
        <title>The resurrection genome of Boea hygrometrica: A blueprint for survival of dehydration.</title>
        <authorList>
            <person name="Xiao L."/>
            <person name="Yang G."/>
            <person name="Zhang L."/>
            <person name="Yang X."/>
            <person name="Zhao S."/>
            <person name="Ji Z."/>
            <person name="Zhou Q."/>
            <person name="Hu M."/>
            <person name="Wang Y."/>
            <person name="Chen M."/>
            <person name="Xu Y."/>
            <person name="Jin H."/>
            <person name="Xiao X."/>
            <person name="Hu G."/>
            <person name="Bao F."/>
            <person name="Hu Y."/>
            <person name="Wan P."/>
            <person name="Li L."/>
            <person name="Deng X."/>
            <person name="Kuang T."/>
            <person name="Xiang C."/>
            <person name="Zhu J.K."/>
            <person name="Oliver M.J."/>
            <person name="He Y."/>
        </authorList>
    </citation>
    <scope>NUCLEOTIDE SEQUENCE [LARGE SCALE GENOMIC DNA]</scope>
    <source>
        <strain evidence="3">cv. XS01</strain>
    </source>
</reference>
<accession>A0A2Z7CFY2</accession>
<name>A0A2Z7CFY2_9LAMI</name>
<gene>
    <name evidence="2" type="ORF">F511_33716</name>
</gene>
<dbReference type="InterPro" id="IPR009424">
    <property type="entry name" value="AGP16/20/22/41"/>
</dbReference>
<feature type="transmembrane region" description="Helical" evidence="1">
    <location>
        <begin position="7"/>
        <end position="28"/>
    </location>
</feature>
<keyword evidence="1" id="KW-1133">Transmembrane helix</keyword>
<dbReference type="Proteomes" id="UP000250235">
    <property type="component" value="Unassembled WGS sequence"/>
</dbReference>
<keyword evidence="3" id="KW-1185">Reference proteome</keyword>
<dbReference type="Pfam" id="PF06376">
    <property type="entry name" value="AGP"/>
    <property type="match status" value="1"/>
</dbReference>
<organism evidence="2 3">
    <name type="scientific">Dorcoceras hygrometricum</name>
    <dbReference type="NCBI Taxonomy" id="472368"/>
    <lineage>
        <taxon>Eukaryota</taxon>
        <taxon>Viridiplantae</taxon>
        <taxon>Streptophyta</taxon>
        <taxon>Embryophyta</taxon>
        <taxon>Tracheophyta</taxon>
        <taxon>Spermatophyta</taxon>
        <taxon>Magnoliopsida</taxon>
        <taxon>eudicotyledons</taxon>
        <taxon>Gunneridae</taxon>
        <taxon>Pentapetalae</taxon>
        <taxon>asterids</taxon>
        <taxon>lamiids</taxon>
        <taxon>Lamiales</taxon>
        <taxon>Gesneriaceae</taxon>
        <taxon>Didymocarpoideae</taxon>
        <taxon>Trichosporeae</taxon>
        <taxon>Loxocarpinae</taxon>
        <taxon>Dorcoceras</taxon>
    </lineage>
</organism>
<evidence type="ECO:0000256" key="1">
    <source>
        <dbReference type="SAM" id="Phobius"/>
    </source>
</evidence>
<protein>
    <submittedName>
        <fullName evidence="2">Arabinogalactan peptide 16-like</fullName>
    </submittedName>
</protein>
<keyword evidence="1" id="KW-0812">Transmembrane</keyword>
<dbReference type="AlphaFoldDB" id="A0A2Z7CFY2"/>
<sequence>MEILRLYSVMAIFALFLAFIAPAINAQFPQPAPAPAPNSNDGVTIDQGVAYVLMLVALAITYMIH</sequence>